<feature type="region of interest" description="Disordered" evidence="18">
    <location>
        <begin position="592"/>
        <end position="822"/>
    </location>
</feature>
<dbReference type="PROSITE" id="PS50004">
    <property type="entry name" value="C2"/>
    <property type="match status" value="1"/>
</dbReference>
<dbReference type="InterPro" id="IPR036274">
    <property type="entry name" value="HR1_rpt_sf"/>
</dbReference>
<dbReference type="SUPFAM" id="SSF56112">
    <property type="entry name" value="Protein kinase-like (PK-like)"/>
    <property type="match status" value="1"/>
</dbReference>
<dbReference type="InterPro" id="IPR000961">
    <property type="entry name" value="AGC-kinase_C"/>
</dbReference>
<dbReference type="FunFam" id="3.30.200.20:FF:000103">
    <property type="entry name" value="Protein kinase C"/>
    <property type="match status" value="1"/>
</dbReference>
<reference evidence="24" key="1">
    <citation type="submission" date="2023-03" db="EMBL/GenBank/DDBJ databases">
        <title>Complete genome of Cladonia borealis.</title>
        <authorList>
            <person name="Park H."/>
        </authorList>
    </citation>
    <scope>NUCLEOTIDE SEQUENCE</scope>
    <source>
        <strain evidence="24">ANT050790</strain>
    </source>
</reference>
<feature type="region of interest" description="Disordered" evidence="18">
    <location>
        <begin position="28"/>
        <end position="49"/>
    </location>
</feature>
<feature type="region of interest" description="Disordered" evidence="18">
    <location>
        <begin position="64"/>
        <end position="150"/>
    </location>
</feature>
<feature type="compositionally biased region" description="Pro residues" evidence="18">
    <location>
        <begin position="140"/>
        <end position="149"/>
    </location>
</feature>
<dbReference type="InterPro" id="IPR000719">
    <property type="entry name" value="Prot_kinase_dom"/>
</dbReference>
<dbReference type="SUPFAM" id="SSF57889">
    <property type="entry name" value="Cysteine-rich domain"/>
    <property type="match status" value="2"/>
</dbReference>
<feature type="domain" description="Phorbol-ester/DAG-type" evidence="21">
    <location>
        <begin position="528"/>
        <end position="577"/>
    </location>
</feature>
<keyword evidence="15 17" id="KW-0175">Coiled coil</keyword>
<evidence type="ECO:0000256" key="4">
    <source>
        <dbReference type="ARBA" id="ARBA00022553"/>
    </source>
</evidence>
<dbReference type="InterPro" id="IPR002219">
    <property type="entry name" value="PKC_DAG/PE"/>
</dbReference>
<feature type="compositionally biased region" description="Low complexity" evidence="18">
    <location>
        <begin position="805"/>
        <end position="822"/>
    </location>
</feature>
<keyword evidence="10" id="KW-0418">Kinase</keyword>
<dbReference type="Gene3D" id="3.30.200.20">
    <property type="entry name" value="Phosphorylase Kinase, domain 1"/>
    <property type="match status" value="1"/>
</dbReference>
<dbReference type="Gene3D" id="3.30.60.20">
    <property type="match status" value="2"/>
</dbReference>
<dbReference type="Pfam" id="PF00433">
    <property type="entry name" value="Pkinase_C"/>
    <property type="match status" value="1"/>
</dbReference>
<dbReference type="FunFam" id="3.30.60.20:FF:000034">
    <property type="entry name" value="Protein kinase C"/>
    <property type="match status" value="1"/>
</dbReference>
<dbReference type="PROSITE" id="PS50011">
    <property type="entry name" value="PROTEIN_KINASE_DOM"/>
    <property type="match status" value="1"/>
</dbReference>
<dbReference type="CDD" id="cd05570">
    <property type="entry name" value="STKc_PKC"/>
    <property type="match status" value="1"/>
</dbReference>
<dbReference type="SUPFAM" id="SSF46585">
    <property type="entry name" value="HR1 repeat"/>
    <property type="match status" value="1"/>
</dbReference>
<keyword evidence="3" id="KW-0723">Serine/threonine-protein kinase</keyword>
<evidence type="ECO:0000256" key="6">
    <source>
        <dbReference type="ARBA" id="ARBA00022723"/>
    </source>
</evidence>
<organism evidence="24 25">
    <name type="scientific">Cladonia borealis</name>
    <dbReference type="NCBI Taxonomy" id="184061"/>
    <lineage>
        <taxon>Eukaryota</taxon>
        <taxon>Fungi</taxon>
        <taxon>Dikarya</taxon>
        <taxon>Ascomycota</taxon>
        <taxon>Pezizomycotina</taxon>
        <taxon>Lecanoromycetes</taxon>
        <taxon>OSLEUM clade</taxon>
        <taxon>Lecanoromycetidae</taxon>
        <taxon>Lecanorales</taxon>
        <taxon>Lecanorineae</taxon>
        <taxon>Cladoniaceae</taxon>
        <taxon>Cladonia</taxon>
    </lineage>
</organism>
<evidence type="ECO:0000259" key="23">
    <source>
        <dbReference type="PROSITE" id="PS51860"/>
    </source>
</evidence>
<feature type="binding site" evidence="16">
    <location>
        <position position="861"/>
    </location>
    <ligand>
        <name>ATP</name>
        <dbReference type="ChEBI" id="CHEBI:30616"/>
    </ligand>
</feature>
<protein>
    <recommendedName>
        <fullName evidence="2">protein kinase C</fullName>
        <ecNumber evidence="2">2.7.11.13</ecNumber>
    </recommendedName>
</protein>
<dbReference type="InterPro" id="IPR037312">
    <property type="entry name" value="PKC-like_HR1"/>
</dbReference>
<dbReference type="Pfam" id="PF02185">
    <property type="entry name" value="HR1"/>
    <property type="match status" value="2"/>
</dbReference>
<dbReference type="GO" id="GO:0004697">
    <property type="term" value="F:diacylglycerol-dependent serine/threonine kinase activity"/>
    <property type="evidence" value="ECO:0007669"/>
    <property type="project" value="UniProtKB-EC"/>
</dbReference>
<dbReference type="GO" id="GO:0007165">
    <property type="term" value="P:signal transduction"/>
    <property type="evidence" value="ECO:0007669"/>
    <property type="project" value="InterPro"/>
</dbReference>
<dbReference type="PROSITE" id="PS00107">
    <property type="entry name" value="PROTEIN_KINASE_ATP"/>
    <property type="match status" value="1"/>
</dbReference>
<dbReference type="PROSITE" id="PS51860">
    <property type="entry name" value="REM_1"/>
    <property type="match status" value="2"/>
</dbReference>
<sequence length="1157" mass="129267">MNDDDLINQVYRKIEREKVLINAANNMRQSSNPQVQQSLDSQIRESRKGIDYLEERMRELQMRRMEAQGASGSNGGPQPPAHGGMSPQQRNARISQQVGPPIPPPKDGKAGRMQDAGDYGNPGNGGYMNDMSGGHGMMPPRAPFGPPGPSSAIPKARPNYTKLDLIKYDTPFLGPRIQLMLSQLEFKLSVEKQYKDGVEKMVRLYQDEGDRRSRADAEARRIESNQKIQLLKQALKRYEDLHVDMESTNDAPDDDSLNSPNMRKPLTGLLSMTVHAVKDVDHAATGRFARGPETFVIIKVEDTFKVRTKATRIDRWTDELHQIEIDKANEIELTVYDKSGNNPTPIAMLWIRISDIAEEMRRKKIEADLGGGWATAATMDNGGIGGRQDTPFGSSSLQQVPNRDHRGSGSAAPHASFNAPQAPSNPGEIDAWFALEPVGRIQLTIGFTKQTKDRRPFDIGLNRKGAIRQRKEEVHELYGHKFVLQQFYNIMRCALCGEFLKYSAVTKCISKSNAETDPDEEKLNHRIPHRFEAFSNMGANWCCHCGYILPLGRKNRKCSECGLSVHAQCAHLVPDFCGMSMEVANQILTVTRETRATREQRPPKTTNLKDKSLRTGPPRPGPTSQASYRPTSIEEPPSTPTTDPRRSHGQEELYTQPQPQPQPAPVQQPYTTPNALAAASKATNYGVQPPRQQQPRPQQPPRTGSSQAAMAAAAAAAVMDGNGKRQSQSRTQSATDIGSISGIAGTSSYLDEGPTYPPAQAQRPQQPTYNPKDYEGYVGYPSQPPAQTPAAQAGYPEPGRPQQPLPLVKQQPTPQEAAAQQGTGRRIGLEHFNFLAVLGKGNFGKVMLAETKATKKLYAIKVLKKEFIIENDEVESTKSEKRVFLIANKERHPFLLNLHACFQTETRVYFVMEYISGGDLMLHIQRGQFGSKRAQFYAAEVCLALKYFHENGVIYRDLKLDNILLTLDGHIKIADYGLCKEDMWYGSSTSTFCGTPEFMAPEILLDKKYGRAVDWWAFGVLIYQMLLQQSPFRGEDEDEIYDAILADEPLYPIHMPRDSVSILQKLLMREPELRLGSGPTDAQEIMSHAFFRNINWDDVRDKKVPPPFKPEIKNPTDTSNFDSEFTSVTPVLTPVQSVLTQAMQEEFRGFSYSADFI</sequence>
<name>A0AA39R1A5_9LECA</name>
<evidence type="ECO:0000256" key="10">
    <source>
        <dbReference type="ARBA" id="ARBA00022777"/>
    </source>
</evidence>
<evidence type="ECO:0000256" key="15">
    <source>
        <dbReference type="PROSITE-ProRule" id="PRU01207"/>
    </source>
</evidence>
<keyword evidence="6" id="KW-0479">Metal-binding</keyword>
<feature type="compositionally biased region" description="Low complexity" evidence="18">
    <location>
        <begin position="758"/>
        <end position="769"/>
    </location>
</feature>
<evidence type="ECO:0000313" key="24">
    <source>
        <dbReference type="EMBL" id="KAK0512049.1"/>
    </source>
</evidence>
<comment type="caution">
    <text evidence="24">The sequence shown here is derived from an EMBL/GenBank/DDBJ whole genome shotgun (WGS) entry which is preliminary data.</text>
</comment>
<dbReference type="InterPro" id="IPR037778">
    <property type="entry name" value="C2_fungal_PKC"/>
</dbReference>
<evidence type="ECO:0000259" key="19">
    <source>
        <dbReference type="PROSITE" id="PS50004"/>
    </source>
</evidence>
<dbReference type="Gene3D" id="1.10.287.160">
    <property type="entry name" value="HR1 repeat"/>
    <property type="match status" value="1"/>
</dbReference>
<dbReference type="GO" id="GO:0009272">
    <property type="term" value="P:fungal-type cell wall biogenesis"/>
    <property type="evidence" value="ECO:0007669"/>
    <property type="project" value="InterPro"/>
</dbReference>
<evidence type="ECO:0000256" key="16">
    <source>
        <dbReference type="PROSITE-ProRule" id="PRU10141"/>
    </source>
</evidence>
<dbReference type="PROSITE" id="PS00479">
    <property type="entry name" value="ZF_DAG_PE_1"/>
    <property type="match status" value="1"/>
</dbReference>
<dbReference type="SMART" id="SM00220">
    <property type="entry name" value="S_TKc"/>
    <property type="match status" value="1"/>
</dbReference>
<dbReference type="EC" id="2.7.11.13" evidence="2"/>
<evidence type="ECO:0000256" key="12">
    <source>
        <dbReference type="ARBA" id="ARBA00022840"/>
    </source>
</evidence>
<accession>A0AA39R1A5</accession>
<feature type="compositionally biased region" description="Low complexity" evidence="18">
    <location>
        <begin position="629"/>
        <end position="642"/>
    </location>
</feature>
<dbReference type="GO" id="GO:0008270">
    <property type="term" value="F:zinc ion binding"/>
    <property type="evidence" value="ECO:0007669"/>
    <property type="project" value="UniProtKB-KW"/>
</dbReference>
<dbReference type="SUPFAM" id="SSF49562">
    <property type="entry name" value="C2 domain (Calcium/lipid-binding domain, CaLB)"/>
    <property type="match status" value="1"/>
</dbReference>
<evidence type="ECO:0000256" key="13">
    <source>
        <dbReference type="ARBA" id="ARBA00047272"/>
    </source>
</evidence>
<dbReference type="CDD" id="cd08689">
    <property type="entry name" value="C2_fungal_Pkc1p"/>
    <property type="match status" value="1"/>
</dbReference>
<keyword evidence="4" id="KW-0597">Phosphoprotein</keyword>
<dbReference type="SMART" id="SM00133">
    <property type="entry name" value="S_TK_X"/>
    <property type="match status" value="1"/>
</dbReference>
<feature type="compositionally biased region" description="Polar residues" evidence="18">
    <location>
        <begin position="28"/>
        <end position="41"/>
    </location>
</feature>
<proteinExistence type="inferred from homology"/>
<dbReference type="FunFam" id="1.10.510.10:FF:000101">
    <property type="entry name" value="Protein kinase C"/>
    <property type="match status" value="1"/>
</dbReference>
<feature type="domain" description="REM-1" evidence="23">
    <location>
        <begin position="1"/>
        <end position="66"/>
    </location>
</feature>
<dbReference type="InterPro" id="IPR008271">
    <property type="entry name" value="Ser/Thr_kinase_AS"/>
</dbReference>
<gene>
    <name evidence="24" type="ORF">JMJ35_005177</name>
</gene>
<keyword evidence="7" id="KW-0677">Repeat</keyword>
<evidence type="ECO:0000256" key="3">
    <source>
        <dbReference type="ARBA" id="ARBA00022527"/>
    </source>
</evidence>
<feature type="compositionally biased region" description="Polar residues" evidence="18">
    <location>
        <begin position="391"/>
        <end position="401"/>
    </location>
</feature>
<dbReference type="Pfam" id="PF00130">
    <property type="entry name" value="C1_1"/>
    <property type="match status" value="1"/>
</dbReference>
<keyword evidence="5" id="KW-0808">Transferase</keyword>
<dbReference type="AlphaFoldDB" id="A0AA39R1A5"/>
<evidence type="ECO:0000256" key="14">
    <source>
        <dbReference type="ARBA" id="ARBA00047470"/>
    </source>
</evidence>
<dbReference type="InterPro" id="IPR046349">
    <property type="entry name" value="C1-like_sf"/>
</dbReference>
<dbReference type="Proteomes" id="UP001166286">
    <property type="component" value="Unassembled WGS sequence"/>
</dbReference>
<dbReference type="GO" id="GO:0005524">
    <property type="term" value="F:ATP binding"/>
    <property type="evidence" value="ECO:0007669"/>
    <property type="project" value="UniProtKB-UniRule"/>
</dbReference>
<evidence type="ECO:0000259" key="21">
    <source>
        <dbReference type="PROSITE" id="PS50081"/>
    </source>
</evidence>
<feature type="domain" description="C2" evidence="19">
    <location>
        <begin position="251"/>
        <end position="369"/>
    </location>
</feature>
<keyword evidence="25" id="KW-1185">Reference proteome</keyword>
<dbReference type="InterPro" id="IPR017892">
    <property type="entry name" value="Pkinase_C"/>
</dbReference>
<evidence type="ECO:0000259" key="22">
    <source>
        <dbReference type="PROSITE" id="PS51285"/>
    </source>
</evidence>
<evidence type="ECO:0000259" key="20">
    <source>
        <dbReference type="PROSITE" id="PS50011"/>
    </source>
</evidence>
<dbReference type="InterPro" id="IPR011009">
    <property type="entry name" value="Kinase-like_dom_sf"/>
</dbReference>
<dbReference type="EMBL" id="JAFEKC020000011">
    <property type="protein sequence ID" value="KAK0512049.1"/>
    <property type="molecule type" value="Genomic_DNA"/>
</dbReference>
<keyword evidence="8 16" id="KW-0547">Nucleotide-binding</keyword>
<evidence type="ECO:0000256" key="18">
    <source>
        <dbReference type="SAM" id="MobiDB-lite"/>
    </source>
</evidence>
<feature type="compositionally biased region" description="Polar residues" evidence="18">
    <location>
        <begin position="86"/>
        <end position="98"/>
    </location>
</feature>
<feature type="domain" description="REM-1" evidence="23">
    <location>
        <begin position="167"/>
        <end position="244"/>
    </location>
</feature>
<evidence type="ECO:0000256" key="1">
    <source>
        <dbReference type="ARBA" id="ARBA00005490"/>
    </source>
</evidence>
<comment type="catalytic activity">
    <reaction evidence="14">
        <text>L-seryl-[protein] + ATP = O-phospho-L-seryl-[protein] + ADP + H(+)</text>
        <dbReference type="Rhea" id="RHEA:17989"/>
        <dbReference type="Rhea" id="RHEA-COMP:9863"/>
        <dbReference type="Rhea" id="RHEA-COMP:11604"/>
        <dbReference type="ChEBI" id="CHEBI:15378"/>
        <dbReference type="ChEBI" id="CHEBI:29999"/>
        <dbReference type="ChEBI" id="CHEBI:30616"/>
        <dbReference type="ChEBI" id="CHEBI:83421"/>
        <dbReference type="ChEBI" id="CHEBI:456216"/>
        <dbReference type="EC" id="2.7.11.13"/>
    </reaction>
</comment>
<feature type="domain" description="Protein kinase" evidence="20">
    <location>
        <begin position="832"/>
        <end position="1091"/>
    </location>
</feature>
<dbReference type="InterPro" id="IPR011072">
    <property type="entry name" value="HR1_rho-bd"/>
</dbReference>
<dbReference type="SMART" id="SM00109">
    <property type="entry name" value="C1"/>
    <property type="match status" value="1"/>
</dbReference>
<keyword evidence="12 16" id="KW-0067">ATP-binding</keyword>
<dbReference type="InterPro" id="IPR017441">
    <property type="entry name" value="Protein_kinase_ATP_BS"/>
</dbReference>
<evidence type="ECO:0000256" key="5">
    <source>
        <dbReference type="ARBA" id="ARBA00022679"/>
    </source>
</evidence>
<evidence type="ECO:0000256" key="2">
    <source>
        <dbReference type="ARBA" id="ARBA00012429"/>
    </source>
</evidence>
<feature type="region of interest" description="Disordered" evidence="18">
    <location>
        <begin position="381"/>
        <end position="423"/>
    </location>
</feature>
<evidence type="ECO:0000256" key="8">
    <source>
        <dbReference type="ARBA" id="ARBA00022741"/>
    </source>
</evidence>
<dbReference type="FunFam" id="1.10.287.160:FF:000004">
    <property type="entry name" value="Protein kinase C"/>
    <property type="match status" value="1"/>
</dbReference>
<evidence type="ECO:0000256" key="9">
    <source>
        <dbReference type="ARBA" id="ARBA00022771"/>
    </source>
</evidence>
<dbReference type="InterPro" id="IPR000008">
    <property type="entry name" value="C2_dom"/>
</dbReference>
<feature type="compositionally biased region" description="Low complexity" evidence="18">
    <location>
        <begin position="708"/>
        <end position="717"/>
    </location>
</feature>
<dbReference type="Gene3D" id="1.10.510.10">
    <property type="entry name" value="Transferase(Phosphotransferase) domain 1"/>
    <property type="match status" value="1"/>
</dbReference>
<dbReference type="SMART" id="SM00742">
    <property type="entry name" value="Hr1"/>
    <property type="match status" value="2"/>
</dbReference>
<dbReference type="CDD" id="cd20823">
    <property type="entry name" value="C1_ScPKC1-like_rpt2"/>
    <property type="match status" value="1"/>
</dbReference>
<evidence type="ECO:0000256" key="7">
    <source>
        <dbReference type="ARBA" id="ARBA00022737"/>
    </source>
</evidence>
<evidence type="ECO:0000313" key="25">
    <source>
        <dbReference type="Proteomes" id="UP001166286"/>
    </source>
</evidence>
<comment type="catalytic activity">
    <reaction evidence="13">
        <text>L-threonyl-[protein] + ATP = O-phospho-L-threonyl-[protein] + ADP + H(+)</text>
        <dbReference type="Rhea" id="RHEA:46608"/>
        <dbReference type="Rhea" id="RHEA-COMP:11060"/>
        <dbReference type="Rhea" id="RHEA-COMP:11605"/>
        <dbReference type="ChEBI" id="CHEBI:15378"/>
        <dbReference type="ChEBI" id="CHEBI:30013"/>
        <dbReference type="ChEBI" id="CHEBI:30616"/>
        <dbReference type="ChEBI" id="CHEBI:61977"/>
        <dbReference type="ChEBI" id="CHEBI:456216"/>
        <dbReference type="EC" id="2.7.11.13"/>
    </reaction>
</comment>
<feature type="compositionally biased region" description="Low complexity" evidence="18">
    <location>
        <begin position="733"/>
        <end position="748"/>
    </location>
</feature>
<feature type="compositionally biased region" description="Basic and acidic residues" evidence="18">
    <location>
        <begin position="592"/>
        <end position="613"/>
    </location>
</feature>
<feature type="coiled-coil region" evidence="17">
    <location>
        <begin position="214"/>
        <end position="248"/>
    </location>
</feature>
<dbReference type="CDD" id="cd11620">
    <property type="entry name" value="HR1_PKC-like_2_fungi"/>
    <property type="match status" value="1"/>
</dbReference>
<dbReference type="PROSITE" id="PS00108">
    <property type="entry name" value="PROTEIN_KINASE_ST"/>
    <property type="match status" value="1"/>
</dbReference>
<dbReference type="PROSITE" id="PS50081">
    <property type="entry name" value="ZF_DAG_PE_2"/>
    <property type="match status" value="1"/>
</dbReference>
<dbReference type="Pfam" id="PF00069">
    <property type="entry name" value="Pkinase"/>
    <property type="match status" value="1"/>
</dbReference>
<dbReference type="InterPro" id="IPR035892">
    <property type="entry name" value="C2_domain_sf"/>
</dbReference>
<keyword evidence="11" id="KW-0862">Zinc</keyword>
<dbReference type="PANTHER" id="PTHR24351">
    <property type="entry name" value="RIBOSOMAL PROTEIN S6 KINASE"/>
    <property type="match status" value="1"/>
</dbReference>
<dbReference type="PROSITE" id="PS51285">
    <property type="entry name" value="AGC_KINASE_CTER"/>
    <property type="match status" value="1"/>
</dbReference>
<evidence type="ECO:0000256" key="11">
    <source>
        <dbReference type="ARBA" id="ARBA00022833"/>
    </source>
</evidence>
<feature type="domain" description="AGC-kinase C-terminal" evidence="22">
    <location>
        <begin position="1092"/>
        <end position="1157"/>
    </location>
</feature>
<keyword evidence="9" id="KW-0863">Zinc-finger</keyword>
<evidence type="ECO:0000256" key="17">
    <source>
        <dbReference type="SAM" id="Coils"/>
    </source>
</evidence>
<comment type="similarity">
    <text evidence="1">Belongs to the protein kinase superfamily. AGC Ser/Thr protein kinase family. PKC subfamily.</text>
</comment>